<dbReference type="OrthoDB" id="9974421at2759"/>
<keyword evidence="2" id="KW-1185">Reference proteome</keyword>
<organism evidence="1 2">
    <name type="scientific">Portunus trituberculatus</name>
    <name type="common">Swimming crab</name>
    <name type="synonym">Neptunus trituberculatus</name>
    <dbReference type="NCBI Taxonomy" id="210409"/>
    <lineage>
        <taxon>Eukaryota</taxon>
        <taxon>Metazoa</taxon>
        <taxon>Ecdysozoa</taxon>
        <taxon>Arthropoda</taxon>
        <taxon>Crustacea</taxon>
        <taxon>Multicrustacea</taxon>
        <taxon>Malacostraca</taxon>
        <taxon>Eumalacostraca</taxon>
        <taxon>Eucarida</taxon>
        <taxon>Decapoda</taxon>
        <taxon>Pleocyemata</taxon>
        <taxon>Brachyura</taxon>
        <taxon>Eubrachyura</taxon>
        <taxon>Portunoidea</taxon>
        <taxon>Portunidae</taxon>
        <taxon>Portuninae</taxon>
        <taxon>Portunus</taxon>
    </lineage>
</organism>
<proteinExistence type="predicted"/>
<dbReference type="InterPro" id="IPR029058">
    <property type="entry name" value="AB_hydrolase_fold"/>
</dbReference>
<gene>
    <name evidence="1" type="primary">Lip3_1</name>
    <name evidence="1" type="ORF">E2C01_020517</name>
</gene>
<sequence length="154" mass="17521">MLHKLMKKLRKVSRHLWSIAREQSDLRVGCDCPLELCDTMGTVQRDHNHGKFQKYDYGLLGNLNHYGQNTPPLYNLSAVTAPVGLFWGQTDWIAAPEDVARLADKLPNVVLSHRVDKNEFNHLDFGCLNCKQHSQRQKHSSLTPLSSFSKIIVA</sequence>
<dbReference type="AlphaFoldDB" id="A0A5B7E0P1"/>
<comment type="caution">
    <text evidence="1">The sequence shown here is derived from an EMBL/GenBank/DDBJ whole genome shotgun (WGS) entry which is preliminary data.</text>
</comment>
<reference evidence="1 2" key="1">
    <citation type="submission" date="2019-05" db="EMBL/GenBank/DDBJ databases">
        <title>Another draft genome of Portunus trituberculatus and its Hox gene families provides insights of decapod evolution.</title>
        <authorList>
            <person name="Jeong J.-H."/>
            <person name="Song I."/>
            <person name="Kim S."/>
            <person name="Choi T."/>
            <person name="Kim D."/>
            <person name="Ryu S."/>
            <person name="Kim W."/>
        </authorList>
    </citation>
    <scope>NUCLEOTIDE SEQUENCE [LARGE SCALE GENOMIC DNA]</scope>
    <source>
        <tissue evidence="1">Muscle</tissue>
    </source>
</reference>
<name>A0A5B7E0P1_PORTR</name>
<evidence type="ECO:0000313" key="1">
    <source>
        <dbReference type="EMBL" id="MPC27348.1"/>
    </source>
</evidence>
<dbReference type="EMBL" id="VSRR010001731">
    <property type="protein sequence ID" value="MPC27348.1"/>
    <property type="molecule type" value="Genomic_DNA"/>
</dbReference>
<dbReference type="SUPFAM" id="SSF53474">
    <property type="entry name" value="alpha/beta-Hydrolases"/>
    <property type="match status" value="1"/>
</dbReference>
<evidence type="ECO:0000313" key="2">
    <source>
        <dbReference type="Proteomes" id="UP000324222"/>
    </source>
</evidence>
<dbReference type="PANTHER" id="PTHR11005">
    <property type="entry name" value="LYSOSOMAL ACID LIPASE-RELATED"/>
    <property type="match status" value="1"/>
</dbReference>
<dbReference type="Gene3D" id="3.40.50.1820">
    <property type="entry name" value="alpha/beta hydrolase"/>
    <property type="match status" value="1"/>
</dbReference>
<dbReference type="Proteomes" id="UP000324222">
    <property type="component" value="Unassembled WGS sequence"/>
</dbReference>
<accession>A0A5B7E0P1</accession>
<protein>
    <submittedName>
        <fullName evidence="1">Lipase 3</fullName>
    </submittedName>
</protein>